<dbReference type="Proteomes" id="UP000275368">
    <property type="component" value="Chromosome"/>
</dbReference>
<protein>
    <submittedName>
        <fullName evidence="1">Uncharacterized protein</fullName>
    </submittedName>
</protein>
<dbReference type="OrthoDB" id="9789053at2"/>
<dbReference type="PROSITE" id="PS51186">
    <property type="entry name" value="GNAT"/>
    <property type="match status" value="1"/>
</dbReference>
<dbReference type="SUPFAM" id="SSF55729">
    <property type="entry name" value="Acyl-CoA N-acyltransferases (Nat)"/>
    <property type="match status" value="1"/>
</dbReference>
<accession>A0A3G9JBC7</accession>
<dbReference type="Pfam" id="PF00583">
    <property type="entry name" value="Acetyltransf_1"/>
    <property type="match status" value="1"/>
</dbReference>
<sequence>MNIEIYDIREQKARLDEIVDYFWKQWGSESNYHFYRDCMEHSCQTDNNLPRFYVAMEDSKIVGSYALLRSDLNSRQDLEPWFACLYVSPELRGRKLGTQLQNHAKDQARIAGYPALYLSTDLDGYYERNEWIAKGHTYLFDGTQTKVYELESSKRVTIS</sequence>
<organism evidence="1 2">
    <name type="scientific">Paenibacillus baekrokdamisoli</name>
    <dbReference type="NCBI Taxonomy" id="1712516"/>
    <lineage>
        <taxon>Bacteria</taxon>
        <taxon>Bacillati</taxon>
        <taxon>Bacillota</taxon>
        <taxon>Bacilli</taxon>
        <taxon>Bacillales</taxon>
        <taxon>Paenibacillaceae</taxon>
        <taxon>Paenibacillus</taxon>
    </lineage>
</organism>
<proteinExistence type="predicted"/>
<name>A0A3G9JBC7_9BACL</name>
<dbReference type="InterPro" id="IPR000182">
    <property type="entry name" value="GNAT_dom"/>
</dbReference>
<dbReference type="EMBL" id="AP019308">
    <property type="protein sequence ID" value="BBH20309.1"/>
    <property type="molecule type" value="Genomic_DNA"/>
</dbReference>
<keyword evidence="2" id="KW-1185">Reference proteome</keyword>
<gene>
    <name evidence="1" type="ORF">Back11_16540</name>
</gene>
<dbReference type="Gene3D" id="3.40.630.30">
    <property type="match status" value="1"/>
</dbReference>
<dbReference type="CDD" id="cd04301">
    <property type="entry name" value="NAT_SF"/>
    <property type="match status" value="1"/>
</dbReference>
<evidence type="ECO:0000313" key="1">
    <source>
        <dbReference type="EMBL" id="BBH20309.1"/>
    </source>
</evidence>
<dbReference type="AlphaFoldDB" id="A0A3G9JBC7"/>
<dbReference type="KEGG" id="pbk:Back11_16540"/>
<dbReference type="RefSeq" id="WP_125655251.1">
    <property type="nucleotide sequence ID" value="NZ_AP019308.1"/>
</dbReference>
<evidence type="ECO:0000313" key="2">
    <source>
        <dbReference type="Proteomes" id="UP000275368"/>
    </source>
</evidence>
<dbReference type="InterPro" id="IPR016181">
    <property type="entry name" value="Acyl_CoA_acyltransferase"/>
</dbReference>
<dbReference type="GO" id="GO:0016747">
    <property type="term" value="F:acyltransferase activity, transferring groups other than amino-acyl groups"/>
    <property type="evidence" value="ECO:0007669"/>
    <property type="project" value="InterPro"/>
</dbReference>
<reference evidence="1 2" key="1">
    <citation type="submission" date="2018-11" db="EMBL/GenBank/DDBJ databases">
        <title>Complete genome sequence of Paenibacillus baekrokdamisoli strain KCTC 33723.</title>
        <authorList>
            <person name="Kang S.W."/>
            <person name="Lee K.C."/>
            <person name="Kim K.K."/>
            <person name="Kim J.S."/>
            <person name="Kim D.S."/>
            <person name="Ko S.H."/>
            <person name="Yang S.H."/>
            <person name="Lee J.S."/>
        </authorList>
    </citation>
    <scope>NUCLEOTIDE SEQUENCE [LARGE SCALE GENOMIC DNA]</scope>
    <source>
        <strain evidence="1 2">KCTC 33723</strain>
    </source>
</reference>